<protein>
    <submittedName>
        <fullName evidence="2">Uncharacterized protein</fullName>
    </submittedName>
</protein>
<name>A0A7L7L6X6_9BACT</name>
<evidence type="ECO:0000313" key="2">
    <source>
        <dbReference type="EMBL" id="QMU28504.1"/>
    </source>
</evidence>
<dbReference type="RefSeq" id="WP_182415688.1">
    <property type="nucleotide sequence ID" value="NZ_CP055153.1"/>
</dbReference>
<feature type="transmembrane region" description="Helical" evidence="1">
    <location>
        <begin position="157"/>
        <end position="178"/>
    </location>
</feature>
<accession>A0A7L7L6X6</accession>
<dbReference type="KEGG" id="add:HUW48_10860"/>
<keyword evidence="1" id="KW-0812">Transmembrane</keyword>
<organism evidence="2 3">
    <name type="scientific">Adhaeribacter radiodurans</name>
    <dbReference type="NCBI Taxonomy" id="2745197"/>
    <lineage>
        <taxon>Bacteria</taxon>
        <taxon>Pseudomonadati</taxon>
        <taxon>Bacteroidota</taxon>
        <taxon>Cytophagia</taxon>
        <taxon>Cytophagales</taxon>
        <taxon>Hymenobacteraceae</taxon>
        <taxon>Adhaeribacter</taxon>
    </lineage>
</organism>
<reference evidence="2 3" key="2">
    <citation type="submission" date="2020-08" db="EMBL/GenBank/DDBJ databases">
        <title>Adhaeribacter dokdonensis sp. nov., isolated from the rhizosphere of Elymus tsukushiensis, a plant native to the Dokdo Islands, Republic of Korea.</title>
        <authorList>
            <person name="Ghim S.Y."/>
        </authorList>
    </citation>
    <scope>NUCLEOTIDE SEQUENCE [LARGE SCALE GENOMIC DNA]</scope>
    <source>
        <strain evidence="2 3">KUDC8001</strain>
    </source>
</reference>
<keyword evidence="1" id="KW-0472">Membrane</keyword>
<evidence type="ECO:0000313" key="3">
    <source>
        <dbReference type="Proteomes" id="UP000514509"/>
    </source>
</evidence>
<dbReference type="Proteomes" id="UP000514509">
    <property type="component" value="Chromosome"/>
</dbReference>
<reference evidence="2 3" key="1">
    <citation type="submission" date="2020-06" db="EMBL/GenBank/DDBJ databases">
        <authorList>
            <person name="Hwang Y.J."/>
        </authorList>
    </citation>
    <scope>NUCLEOTIDE SEQUENCE [LARGE SCALE GENOMIC DNA]</scope>
    <source>
        <strain evidence="2 3">KUDC8001</strain>
    </source>
</reference>
<evidence type="ECO:0000256" key="1">
    <source>
        <dbReference type="SAM" id="Phobius"/>
    </source>
</evidence>
<sequence length="307" mass="35524">MRKIILSFFWLFTFIFPFAVKASGKLPIGFFKRDSLKIGQIIPYTLYYQHPSNEEVIFPDSAFSFAPFEFVSKTFFPTRSSGEVSTDSAIYMLRTFDLSAVQHLQIPVIVWQNGASQQIKPASDSIFLQEMVKVTPQNVASLKSATKLMDVRKRFNYPYVLLGLGLLLILLLVIWGLFSRRIVANFKLYKLKNDHKAFVSRFNAHIERFNRSQSLQNIEKAITLWKNYLTRLEGSAINSFTTKEITQFYGEDEDVATALRLFDKAIYGNMLSDQSSETIVAFYLLHHFADRRYEFIKDQTLHVVVSR</sequence>
<dbReference type="EMBL" id="CP055153">
    <property type="protein sequence ID" value="QMU28504.1"/>
    <property type="molecule type" value="Genomic_DNA"/>
</dbReference>
<proteinExistence type="predicted"/>
<dbReference type="AlphaFoldDB" id="A0A7L7L6X6"/>
<keyword evidence="1" id="KW-1133">Transmembrane helix</keyword>
<keyword evidence="3" id="KW-1185">Reference proteome</keyword>
<gene>
    <name evidence="2" type="ORF">HUW48_10860</name>
</gene>